<dbReference type="SUPFAM" id="SSF82866">
    <property type="entry name" value="Multidrug efflux transporter AcrB transmembrane domain"/>
    <property type="match status" value="2"/>
</dbReference>
<dbReference type="SUPFAM" id="SSF82714">
    <property type="entry name" value="Multidrug efflux transporter AcrB TolC docking domain, DN and DC subdomains"/>
    <property type="match status" value="2"/>
</dbReference>
<organism evidence="2 3">
    <name type="scientific">Prosthecobacter debontii</name>
    <dbReference type="NCBI Taxonomy" id="48467"/>
    <lineage>
        <taxon>Bacteria</taxon>
        <taxon>Pseudomonadati</taxon>
        <taxon>Verrucomicrobiota</taxon>
        <taxon>Verrucomicrobiia</taxon>
        <taxon>Verrucomicrobiales</taxon>
        <taxon>Verrucomicrobiaceae</taxon>
        <taxon>Prosthecobacter</taxon>
    </lineage>
</organism>
<feature type="transmembrane region" description="Helical" evidence="1">
    <location>
        <begin position="12"/>
        <end position="29"/>
    </location>
</feature>
<dbReference type="Pfam" id="PF00873">
    <property type="entry name" value="ACR_tran"/>
    <property type="match status" value="1"/>
</dbReference>
<evidence type="ECO:0000313" key="3">
    <source>
        <dbReference type="Proteomes" id="UP000190774"/>
    </source>
</evidence>
<keyword evidence="1" id="KW-0472">Membrane</keyword>
<dbReference type="STRING" id="48467.SAMN02745166_04149"/>
<feature type="transmembrane region" description="Helical" evidence="1">
    <location>
        <begin position="869"/>
        <end position="887"/>
    </location>
</feature>
<sequence>MSLARYALRHPWTVLVAVVAVCLGAWLALQRMTRDIFPPLGIPTIYVAQPYGGMDPLQMEGYLTYRYEYHFLYIANIEHVESKSIQGASIMKLQFHPGTDMSQAMSETVAQVNRSRAFMPPGTVAPFIMRFDAGSVAVGHLVFSTDDPNISLNQMQDQALNRVRPAFATLPGVSAPPPFGGSSRAIVVNVNPDRMKAYGLSPDEIVQAIARGNPISPSGNINLDGRYPIVPTNAIVSNVKDLEAVPLKKTEAGAVFIRDVATVADGADVTTSYALANGKRTVYLPVTKRAEASTLEVVKRVREAVPEFQKLLPDGIKVSFEFDQTPVVNRSIQDLVKEGALGAVLTGLMVLIFLRDLRTAFIVVINIPLALLASAFGLWISGQNIHLMTLGGLALAVGILVDEATVTVENIHTHLARGKPLARAALEGTLETTQPRLLAMLCILAVFIPAFFMEGAAKALFVPLALAVGFAMLASFLLSSTLVPVLSVWFLPTKQTLHEESLGFFARSYQGVVKAAVAMRWILVPAYLAGAGLIIVSFGPFLGTEIFPKTDSGQFAIRFRAPSGTQVATTEKIAQKILHVIEHDLGEGVTVDFSLGMVGVHNSSFPVNLVHLWNGGPEEGWLAVQMKPGRMNVEEIEEKLRAILARELPEVRLSFEPQDIVSRVMSFGASTPIEIAVSGPSLPTSKEHAEKILAKLKELPFLRDVQIAQTLDAPTVNVQIDRERAGLLGVEVEDVTRSLVAATTSSRFTTPVFWADPGTGISFNVQVQIPEERTQSLEDLGNVPVTSKLGNPVLLRNLAKIEPGTAVGTYERYNLVRLVSVTANIHDRDFGSAIHAVNQALKEIGPAPDGKTKVDVRGQVVPYNQLYEGFSRGLVIAIVVIFLLLCANFQSLRLALVVISTMPAVIAGVVLALFFTGTTVNIQSAMGAIMAVGVAVANAILLVSFADRARREKQGDRHAAAVEGAVSRLRPILMTSFAMMAGMMPLALGAGQTAPLGRAVVGGLALATVATLLFLPSVFALLASRKATSASLDPDDENGALYEGRA</sequence>
<feature type="transmembrane region" description="Helical" evidence="1">
    <location>
        <begin position="437"/>
        <end position="453"/>
    </location>
</feature>
<feature type="transmembrane region" description="Helical" evidence="1">
    <location>
        <begin position="967"/>
        <end position="988"/>
    </location>
</feature>
<dbReference type="PANTHER" id="PTHR32063:SF8">
    <property type="entry name" value="CATION EFFLUX PROTEIN"/>
    <property type="match status" value="1"/>
</dbReference>
<feature type="transmembrane region" description="Helical" evidence="1">
    <location>
        <begin position="894"/>
        <end position="916"/>
    </location>
</feature>
<dbReference type="PANTHER" id="PTHR32063">
    <property type="match status" value="1"/>
</dbReference>
<reference evidence="3" key="1">
    <citation type="submission" date="2017-02" db="EMBL/GenBank/DDBJ databases">
        <authorList>
            <person name="Varghese N."/>
            <person name="Submissions S."/>
        </authorList>
    </citation>
    <scope>NUCLEOTIDE SEQUENCE [LARGE SCALE GENOMIC DNA]</scope>
    <source>
        <strain evidence="3">ATCC 700200</strain>
    </source>
</reference>
<dbReference type="Gene3D" id="3.30.70.1440">
    <property type="entry name" value="Multidrug efflux transporter AcrB pore domain"/>
    <property type="match status" value="1"/>
</dbReference>
<dbReference type="RefSeq" id="WP_078815303.1">
    <property type="nucleotide sequence ID" value="NZ_FUYE01000017.1"/>
</dbReference>
<proteinExistence type="predicted"/>
<keyword evidence="1" id="KW-1133">Transmembrane helix</keyword>
<feature type="transmembrane region" description="Helical" evidence="1">
    <location>
        <begin position="922"/>
        <end position="946"/>
    </location>
</feature>
<feature type="transmembrane region" description="Helical" evidence="1">
    <location>
        <begin position="360"/>
        <end position="380"/>
    </location>
</feature>
<dbReference type="OrthoDB" id="9757876at2"/>
<evidence type="ECO:0000256" key="1">
    <source>
        <dbReference type="SAM" id="Phobius"/>
    </source>
</evidence>
<dbReference type="InterPro" id="IPR027463">
    <property type="entry name" value="AcrB_DN_DC_subdom"/>
</dbReference>
<dbReference type="GO" id="GO:0042910">
    <property type="term" value="F:xenobiotic transmembrane transporter activity"/>
    <property type="evidence" value="ECO:0007669"/>
    <property type="project" value="TreeGrafter"/>
</dbReference>
<name>A0A1T4YUL0_9BACT</name>
<feature type="transmembrane region" description="Helical" evidence="1">
    <location>
        <begin position="459"/>
        <end position="491"/>
    </location>
</feature>
<dbReference type="GO" id="GO:0005886">
    <property type="term" value="C:plasma membrane"/>
    <property type="evidence" value="ECO:0007669"/>
    <property type="project" value="TreeGrafter"/>
</dbReference>
<evidence type="ECO:0000313" key="2">
    <source>
        <dbReference type="EMBL" id="SKB04915.1"/>
    </source>
</evidence>
<dbReference type="Gene3D" id="3.30.2090.10">
    <property type="entry name" value="Multidrug efflux transporter AcrB TolC docking domain, DN and DC subdomains"/>
    <property type="match status" value="2"/>
</dbReference>
<feature type="transmembrane region" description="Helical" evidence="1">
    <location>
        <begin position="1000"/>
        <end position="1022"/>
    </location>
</feature>
<keyword evidence="3" id="KW-1185">Reference proteome</keyword>
<dbReference type="SUPFAM" id="SSF82693">
    <property type="entry name" value="Multidrug efflux transporter AcrB pore domain, PN1, PN2, PC1 and PC2 subdomains"/>
    <property type="match status" value="2"/>
</dbReference>
<dbReference type="InterPro" id="IPR001036">
    <property type="entry name" value="Acrflvin-R"/>
</dbReference>
<dbReference type="PRINTS" id="PR00702">
    <property type="entry name" value="ACRIFLAVINRP"/>
</dbReference>
<dbReference type="Proteomes" id="UP000190774">
    <property type="component" value="Unassembled WGS sequence"/>
</dbReference>
<dbReference type="EMBL" id="FUYE01000017">
    <property type="protein sequence ID" value="SKB04915.1"/>
    <property type="molecule type" value="Genomic_DNA"/>
</dbReference>
<dbReference type="Gene3D" id="1.20.1640.10">
    <property type="entry name" value="Multidrug efflux transporter AcrB transmembrane domain"/>
    <property type="match status" value="2"/>
</dbReference>
<gene>
    <name evidence="2" type="ORF">SAMN02745166_04149</name>
</gene>
<feature type="transmembrane region" description="Helical" evidence="1">
    <location>
        <begin position="521"/>
        <end position="542"/>
    </location>
</feature>
<dbReference type="AlphaFoldDB" id="A0A1T4YUL0"/>
<accession>A0A1T4YUL0</accession>
<protein>
    <submittedName>
        <fullName evidence="2">Multidrug efflux pump subunit AcrB</fullName>
    </submittedName>
</protein>
<keyword evidence="1" id="KW-0812">Transmembrane</keyword>
<dbReference type="Gene3D" id="3.30.70.1320">
    <property type="entry name" value="Multidrug efflux transporter AcrB pore domain like"/>
    <property type="match status" value="1"/>
</dbReference>
<dbReference type="Gene3D" id="3.30.70.1430">
    <property type="entry name" value="Multidrug efflux transporter AcrB pore domain"/>
    <property type="match status" value="2"/>
</dbReference>